<feature type="transmembrane region" description="Helical" evidence="6">
    <location>
        <begin position="12"/>
        <end position="35"/>
    </location>
</feature>
<protein>
    <submittedName>
        <fullName evidence="8">Phospholipase_D-nuclease N-terminal</fullName>
    </submittedName>
</protein>
<proteinExistence type="predicted"/>
<feature type="domain" description="Cardiolipin synthase N-terminal" evidence="7">
    <location>
        <begin position="25"/>
        <end position="67"/>
    </location>
</feature>
<evidence type="ECO:0000313" key="8">
    <source>
        <dbReference type="EMBL" id="SFB16751.1"/>
    </source>
</evidence>
<gene>
    <name evidence="8" type="ORF">SAMN04488072_108178</name>
</gene>
<keyword evidence="4 6" id="KW-1133">Transmembrane helix</keyword>
<dbReference type="STRING" id="237679.SAMN04488072_108178"/>
<accession>A0A1I0YU62</accession>
<evidence type="ECO:0000256" key="5">
    <source>
        <dbReference type="ARBA" id="ARBA00023136"/>
    </source>
</evidence>
<comment type="subcellular location">
    <subcellularLocation>
        <location evidence="1">Cell membrane</location>
        <topology evidence="1">Multi-pass membrane protein</topology>
    </subcellularLocation>
</comment>
<dbReference type="Proteomes" id="UP000198642">
    <property type="component" value="Unassembled WGS sequence"/>
</dbReference>
<dbReference type="Pfam" id="PF13396">
    <property type="entry name" value="PLDc_N"/>
    <property type="match status" value="1"/>
</dbReference>
<evidence type="ECO:0000256" key="6">
    <source>
        <dbReference type="SAM" id="Phobius"/>
    </source>
</evidence>
<dbReference type="GO" id="GO:0005886">
    <property type="term" value="C:plasma membrane"/>
    <property type="evidence" value="ECO:0007669"/>
    <property type="project" value="UniProtKB-SubCell"/>
</dbReference>
<evidence type="ECO:0000256" key="4">
    <source>
        <dbReference type="ARBA" id="ARBA00022989"/>
    </source>
</evidence>
<evidence type="ECO:0000259" key="7">
    <source>
        <dbReference type="Pfam" id="PF13396"/>
    </source>
</evidence>
<keyword evidence="9" id="KW-1185">Reference proteome</keyword>
<dbReference type="InterPro" id="IPR027379">
    <property type="entry name" value="CLS_N"/>
</dbReference>
<evidence type="ECO:0000256" key="2">
    <source>
        <dbReference type="ARBA" id="ARBA00022475"/>
    </source>
</evidence>
<keyword evidence="5 6" id="KW-0472">Membrane</keyword>
<name>A0A1I0YU62_9BACI</name>
<evidence type="ECO:0000256" key="3">
    <source>
        <dbReference type="ARBA" id="ARBA00022692"/>
    </source>
</evidence>
<keyword evidence="2" id="KW-1003">Cell membrane</keyword>
<sequence length="70" mass="8047">MMEEVNLFNDINWAVIAPILVIQGILIIVAIIDLIRIDKTNGPKWMWGLIVILINIIGPIIYFIFGRRND</sequence>
<organism evidence="8 9">
    <name type="scientific">Lentibacillus halodurans</name>
    <dbReference type="NCBI Taxonomy" id="237679"/>
    <lineage>
        <taxon>Bacteria</taxon>
        <taxon>Bacillati</taxon>
        <taxon>Bacillota</taxon>
        <taxon>Bacilli</taxon>
        <taxon>Bacillales</taxon>
        <taxon>Bacillaceae</taxon>
        <taxon>Lentibacillus</taxon>
    </lineage>
</organism>
<reference evidence="8 9" key="1">
    <citation type="submission" date="2016-10" db="EMBL/GenBank/DDBJ databases">
        <authorList>
            <person name="de Groot N.N."/>
        </authorList>
    </citation>
    <scope>NUCLEOTIDE SEQUENCE [LARGE SCALE GENOMIC DNA]</scope>
    <source>
        <strain evidence="8 9">CGMCC 1.3702</strain>
    </source>
</reference>
<feature type="transmembrane region" description="Helical" evidence="6">
    <location>
        <begin position="47"/>
        <end position="65"/>
    </location>
</feature>
<dbReference type="AlphaFoldDB" id="A0A1I0YU62"/>
<evidence type="ECO:0000313" key="9">
    <source>
        <dbReference type="Proteomes" id="UP000198642"/>
    </source>
</evidence>
<dbReference type="RefSeq" id="WP_425283917.1">
    <property type="nucleotide sequence ID" value="NZ_FOJW01000008.1"/>
</dbReference>
<keyword evidence="3 6" id="KW-0812">Transmembrane</keyword>
<dbReference type="EMBL" id="FOJW01000008">
    <property type="protein sequence ID" value="SFB16751.1"/>
    <property type="molecule type" value="Genomic_DNA"/>
</dbReference>
<evidence type="ECO:0000256" key="1">
    <source>
        <dbReference type="ARBA" id="ARBA00004651"/>
    </source>
</evidence>